<keyword evidence="8" id="KW-0460">Magnesium</keyword>
<gene>
    <name evidence="18" type="primary">mutT</name>
    <name evidence="18" type="ORF">K3G22_17060</name>
</gene>
<evidence type="ECO:0000256" key="5">
    <source>
        <dbReference type="ARBA" id="ARBA00022723"/>
    </source>
</evidence>
<dbReference type="RefSeq" id="WP_011787897.1">
    <property type="nucleotide sequence ID" value="NZ_BMPK01000001.1"/>
</dbReference>
<keyword evidence="5" id="KW-0479">Metal-binding</keyword>
<dbReference type="PANTHER" id="PTHR47707:SF1">
    <property type="entry name" value="NUDIX HYDROLASE FAMILY PROTEIN"/>
    <property type="match status" value="1"/>
</dbReference>
<dbReference type="PANTHER" id="PTHR47707">
    <property type="entry name" value="8-OXO-DGTP DIPHOSPHATASE"/>
    <property type="match status" value="1"/>
</dbReference>
<dbReference type="GeneID" id="67445005"/>
<keyword evidence="6" id="KW-0227">DNA damage</keyword>
<evidence type="ECO:0000259" key="17">
    <source>
        <dbReference type="PROSITE" id="PS51462"/>
    </source>
</evidence>
<dbReference type="EMBL" id="CP080635">
    <property type="protein sequence ID" value="QYX72422.1"/>
    <property type="molecule type" value="Genomic_DNA"/>
</dbReference>
<keyword evidence="19" id="KW-1185">Reference proteome</keyword>
<comment type="cofactor">
    <cofactor evidence="1">
        <name>Mg(2+)</name>
        <dbReference type="ChEBI" id="CHEBI:18420"/>
    </cofactor>
</comment>
<proteinExistence type="inferred from homology"/>
<evidence type="ECO:0000256" key="15">
    <source>
        <dbReference type="ARBA" id="ARBA00041979"/>
    </source>
</evidence>
<evidence type="ECO:0000313" key="18">
    <source>
        <dbReference type="EMBL" id="QYX72422.1"/>
    </source>
</evidence>
<dbReference type="EC" id="3.6.1.55" evidence="12"/>
<evidence type="ECO:0000313" key="19">
    <source>
        <dbReference type="Proteomes" id="UP000827084"/>
    </source>
</evidence>
<evidence type="ECO:0000256" key="9">
    <source>
        <dbReference type="ARBA" id="ARBA00023204"/>
    </source>
</evidence>
<dbReference type="InterPro" id="IPR003561">
    <property type="entry name" value="Mutator_MutT"/>
</dbReference>
<evidence type="ECO:0000256" key="16">
    <source>
        <dbReference type="ARBA" id="ARBA00042798"/>
    </source>
</evidence>
<evidence type="ECO:0000256" key="10">
    <source>
        <dbReference type="ARBA" id="ARBA00035861"/>
    </source>
</evidence>
<name>A0ABX8XA48_SHEPU</name>
<evidence type="ECO:0000256" key="8">
    <source>
        <dbReference type="ARBA" id="ARBA00022842"/>
    </source>
</evidence>
<dbReference type="InterPro" id="IPR029119">
    <property type="entry name" value="MutY_C"/>
</dbReference>
<comment type="catalytic activity">
    <reaction evidence="10">
        <text>8-oxo-dGTP + H2O = 8-oxo-dGMP + diphosphate + H(+)</text>
        <dbReference type="Rhea" id="RHEA:31575"/>
        <dbReference type="ChEBI" id="CHEBI:15377"/>
        <dbReference type="ChEBI" id="CHEBI:15378"/>
        <dbReference type="ChEBI" id="CHEBI:33019"/>
        <dbReference type="ChEBI" id="CHEBI:63224"/>
        <dbReference type="ChEBI" id="CHEBI:77896"/>
        <dbReference type="EC" id="3.6.1.55"/>
    </reaction>
</comment>
<comment type="catalytic activity">
    <reaction evidence="11">
        <text>8-oxo-GTP + H2O = 8-oxo-GMP + diphosphate + H(+)</text>
        <dbReference type="Rhea" id="RHEA:67616"/>
        <dbReference type="ChEBI" id="CHEBI:15377"/>
        <dbReference type="ChEBI" id="CHEBI:15378"/>
        <dbReference type="ChEBI" id="CHEBI:33019"/>
        <dbReference type="ChEBI" id="CHEBI:143553"/>
        <dbReference type="ChEBI" id="CHEBI:145694"/>
    </reaction>
</comment>
<keyword evidence="7" id="KW-0378">Hydrolase</keyword>
<feature type="domain" description="Nudix hydrolase" evidence="17">
    <location>
        <begin position="3"/>
        <end position="129"/>
    </location>
</feature>
<reference evidence="18 19" key="1">
    <citation type="submission" date="2021-08" db="EMBL/GenBank/DDBJ databases">
        <title>Shewanella putrefaciens YZ-J, complete genome.</title>
        <authorList>
            <person name="Yi Z."/>
        </authorList>
    </citation>
    <scope>NUCLEOTIDE SEQUENCE [LARGE SCALE GENOMIC DNA]</scope>
    <source>
        <strain evidence="18 19">YZ-J</strain>
    </source>
</reference>
<dbReference type="PROSITE" id="PS51462">
    <property type="entry name" value="NUDIX"/>
    <property type="match status" value="1"/>
</dbReference>
<dbReference type="InterPro" id="IPR015797">
    <property type="entry name" value="NUDIX_hydrolase-like_dom_sf"/>
</dbReference>
<keyword evidence="4" id="KW-0235">DNA replication</keyword>
<dbReference type="Proteomes" id="UP000827084">
    <property type="component" value="Chromosome"/>
</dbReference>
<evidence type="ECO:0000256" key="14">
    <source>
        <dbReference type="ARBA" id="ARBA00041592"/>
    </source>
</evidence>
<keyword evidence="3" id="KW-0515">Mutator protein</keyword>
<dbReference type="PRINTS" id="PR00502">
    <property type="entry name" value="NUDIXFAMILY"/>
</dbReference>
<evidence type="ECO:0000256" key="13">
    <source>
        <dbReference type="ARBA" id="ARBA00040794"/>
    </source>
</evidence>
<evidence type="ECO:0000256" key="1">
    <source>
        <dbReference type="ARBA" id="ARBA00001946"/>
    </source>
</evidence>
<evidence type="ECO:0000256" key="3">
    <source>
        <dbReference type="ARBA" id="ARBA00022457"/>
    </source>
</evidence>
<evidence type="ECO:0000256" key="2">
    <source>
        <dbReference type="ARBA" id="ARBA00005582"/>
    </source>
</evidence>
<dbReference type="CDD" id="cd03425">
    <property type="entry name" value="NUDIX_MutT_NudA_like"/>
    <property type="match status" value="1"/>
</dbReference>
<dbReference type="InterPro" id="IPR047127">
    <property type="entry name" value="MutT-like"/>
</dbReference>
<sequence>MTKRIHVAVGIIVNKAQQVLLAKRPDHLHQGGKWEFPGGKVETGESVTQALMRELKEEVAIEVISSEPFMALSYDYPDKQVLLDIHTVIHFTGEAQGLEGQQIAWVEKHDLINYDFPDANKPILEKLLENALPC</sequence>
<evidence type="ECO:0000256" key="6">
    <source>
        <dbReference type="ARBA" id="ARBA00022763"/>
    </source>
</evidence>
<dbReference type="InterPro" id="IPR020476">
    <property type="entry name" value="Nudix_hydrolase"/>
</dbReference>
<dbReference type="Gene3D" id="3.90.79.10">
    <property type="entry name" value="Nucleoside Triphosphate Pyrophosphohydrolase"/>
    <property type="match status" value="1"/>
</dbReference>
<organism evidence="18 19">
    <name type="scientific">Shewanella putrefaciens</name>
    <name type="common">Pseudomonas putrefaciens</name>
    <dbReference type="NCBI Taxonomy" id="24"/>
    <lineage>
        <taxon>Bacteria</taxon>
        <taxon>Pseudomonadati</taxon>
        <taxon>Pseudomonadota</taxon>
        <taxon>Gammaproteobacteria</taxon>
        <taxon>Alteromonadales</taxon>
        <taxon>Shewanellaceae</taxon>
        <taxon>Shewanella</taxon>
    </lineage>
</organism>
<accession>A0ABX8XA48</accession>
<evidence type="ECO:0000256" key="4">
    <source>
        <dbReference type="ARBA" id="ARBA00022705"/>
    </source>
</evidence>
<dbReference type="SUPFAM" id="SSF55811">
    <property type="entry name" value="Nudix"/>
    <property type="match status" value="1"/>
</dbReference>
<comment type="similarity">
    <text evidence="2">Belongs to the Nudix hydrolase family.</text>
</comment>
<dbReference type="Pfam" id="PF14815">
    <property type="entry name" value="NUDIX_4"/>
    <property type="match status" value="1"/>
</dbReference>
<dbReference type="NCBIfam" id="TIGR00586">
    <property type="entry name" value="mutt"/>
    <property type="match status" value="1"/>
</dbReference>
<evidence type="ECO:0000256" key="12">
    <source>
        <dbReference type="ARBA" id="ARBA00038905"/>
    </source>
</evidence>
<keyword evidence="9" id="KW-0234">DNA repair</keyword>
<dbReference type="InterPro" id="IPR000086">
    <property type="entry name" value="NUDIX_hydrolase_dom"/>
</dbReference>
<evidence type="ECO:0000256" key="11">
    <source>
        <dbReference type="ARBA" id="ARBA00036904"/>
    </source>
</evidence>
<protein>
    <recommendedName>
        <fullName evidence="13">8-oxo-dGTP diphosphatase</fullName>
        <ecNumber evidence="12">3.6.1.55</ecNumber>
    </recommendedName>
    <alternativeName>
        <fullName evidence="16">7,8-dihydro-8-oxoguanine-triphosphatase</fullName>
    </alternativeName>
    <alternativeName>
        <fullName evidence="15">Mutator protein MutT</fullName>
    </alternativeName>
    <alternativeName>
        <fullName evidence="14">dGTP pyrophosphohydrolase</fullName>
    </alternativeName>
</protein>
<evidence type="ECO:0000256" key="7">
    <source>
        <dbReference type="ARBA" id="ARBA00022801"/>
    </source>
</evidence>